<feature type="non-terminal residue" evidence="2">
    <location>
        <position position="42"/>
    </location>
</feature>
<comment type="caution">
    <text evidence="2">The sequence shown here is derived from an EMBL/GenBank/DDBJ whole genome shotgun (WGS) entry which is preliminary data.</text>
</comment>
<evidence type="ECO:0000256" key="1">
    <source>
        <dbReference type="SAM" id="MobiDB-lite"/>
    </source>
</evidence>
<proteinExistence type="predicted"/>
<protein>
    <submittedName>
        <fullName evidence="2">Uncharacterized protein</fullName>
    </submittedName>
</protein>
<accession>A0A7J8QNY0</accession>
<gene>
    <name evidence="2" type="ORF">Gorai_003069</name>
</gene>
<sequence length="42" mass="5061">MKRFAANPMITPEYDQWWGQRINDNIPTSNQENTRSIEEHLQ</sequence>
<evidence type="ECO:0000313" key="2">
    <source>
        <dbReference type="EMBL" id="MBA0602906.1"/>
    </source>
</evidence>
<reference evidence="2 3" key="1">
    <citation type="journal article" date="2019" name="Genome Biol. Evol.">
        <title>Insights into the evolution of the New World diploid cottons (Gossypium, subgenus Houzingenia) based on genome sequencing.</title>
        <authorList>
            <person name="Grover C.E."/>
            <person name="Arick M.A. 2nd"/>
            <person name="Thrash A."/>
            <person name="Conover J.L."/>
            <person name="Sanders W.S."/>
            <person name="Peterson D.G."/>
            <person name="Frelichowski J.E."/>
            <person name="Scheffler J.A."/>
            <person name="Scheffler B.E."/>
            <person name="Wendel J.F."/>
        </authorList>
    </citation>
    <scope>NUCLEOTIDE SEQUENCE [LARGE SCALE GENOMIC DNA]</scope>
    <source>
        <strain evidence="2">8</strain>
        <tissue evidence="2">Leaf</tissue>
    </source>
</reference>
<dbReference type="Proteomes" id="UP000593578">
    <property type="component" value="Unassembled WGS sequence"/>
</dbReference>
<evidence type="ECO:0000313" key="3">
    <source>
        <dbReference type="Proteomes" id="UP000593578"/>
    </source>
</evidence>
<feature type="region of interest" description="Disordered" evidence="1">
    <location>
        <begin position="23"/>
        <end position="42"/>
    </location>
</feature>
<dbReference type="AlphaFoldDB" id="A0A7J8QNY0"/>
<dbReference type="EMBL" id="JABEZZ010000013">
    <property type="protein sequence ID" value="MBA0602906.1"/>
    <property type="molecule type" value="Genomic_DNA"/>
</dbReference>
<name>A0A7J8QNY0_GOSRA</name>
<organism evidence="2 3">
    <name type="scientific">Gossypium raimondii</name>
    <name type="common">Peruvian cotton</name>
    <name type="synonym">Gossypium klotzschianum subsp. raimondii</name>
    <dbReference type="NCBI Taxonomy" id="29730"/>
    <lineage>
        <taxon>Eukaryota</taxon>
        <taxon>Viridiplantae</taxon>
        <taxon>Streptophyta</taxon>
        <taxon>Embryophyta</taxon>
        <taxon>Tracheophyta</taxon>
        <taxon>Spermatophyta</taxon>
        <taxon>Magnoliopsida</taxon>
        <taxon>eudicotyledons</taxon>
        <taxon>Gunneridae</taxon>
        <taxon>Pentapetalae</taxon>
        <taxon>rosids</taxon>
        <taxon>malvids</taxon>
        <taxon>Malvales</taxon>
        <taxon>Malvaceae</taxon>
        <taxon>Malvoideae</taxon>
        <taxon>Gossypium</taxon>
    </lineage>
</organism>
<feature type="compositionally biased region" description="Polar residues" evidence="1">
    <location>
        <begin position="23"/>
        <end position="34"/>
    </location>
</feature>